<dbReference type="Proteomes" id="UP000239388">
    <property type="component" value="Unassembled WGS sequence"/>
</dbReference>
<dbReference type="RefSeq" id="WP_105353819.1">
    <property type="nucleotide sequence ID" value="NZ_PUIB01000011.1"/>
</dbReference>
<dbReference type="OrthoDB" id="259507at2"/>
<accession>A0A2S8G2E5</accession>
<proteinExistence type="predicted"/>
<protein>
    <submittedName>
        <fullName evidence="1">Uncharacterized protein</fullName>
    </submittedName>
</protein>
<comment type="caution">
    <text evidence="1">The sequence shown here is derived from an EMBL/GenBank/DDBJ whole genome shotgun (WGS) entry which is preliminary data.</text>
</comment>
<gene>
    <name evidence="1" type="ORF">C5Y98_10245</name>
</gene>
<name>A0A2S8G2E5_9BACT</name>
<sequence>MAGYFFYSFDSDKFKQFVTDPSEEQLLMLAKIASEVLDEVDGDDYEEDELPNVLSDWPVEPEELVPVLREYLKKEDLYAELPQFEKDAFEHIITDFYSEEDNGLDFQICFNENIYWDVVQIIRAFYKVPVDKVNETIISRVGMTPFRGMPDQTKILGFETWAPMHSIHSAEDVVKLRDEVLAAEEAVMSSDDDNAKQEYEDELMPALDKLVQGNRVLFVSVDT</sequence>
<evidence type="ECO:0000313" key="1">
    <source>
        <dbReference type="EMBL" id="PQO38431.1"/>
    </source>
</evidence>
<reference evidence="1 2" key="1">
    <citation type="submission" date="2018-02" db="EMBL/GenBank/DDBJ databases">
        <title>Comparative genomes isolates from brazilian mangrove.</title>
        <authorList>
            <person name="Araujo J.E."/>
            <person name="Taketani R.G."/>
            <person name="Silva M.C.P."/>
            <person name="Loureco M.V."/>
            <person name="Andreote F.D."/>
        </authorList>
    </citation>
    <scope>NUCLEOTIDE SEQUENCE [LARGE SCALE GENOMIC DNA]</scope>
    <source>
        <strain evidence="1 2">NAP PRIS-MGV</strain>
    </source>
</reference>
<organism evidence="1 2">
    <name type="scientific">Blastopirellula marina</name>
    <dbReference type="NCBI Taxonomy" id="124"/>
    <lineage>
        <taxon>Bacteria</taxon>
        <taxon>Pseudomonadati</taxon>
        <taxon>Planctomycetota</taxon>
        <taxon>Planctomycetia</taxon>
        <taxon>Pirellulales</taxon>
        <taxon>Pirellulaceae</taxon>
        <taxon>Blastopirellula</taxon>
    </lineage>
</organism>
<dbReference type="AlphaFoldDB" id="A0A2S8G2E5"/>
<dbReference type="EMBL" id="PUIB01000011">
    <property type="protein sequence ID" value="PQO38431.1"/>
    <property type="molecule type" value="Genomic_DNA"/>
</dbReference>
<evidence type="ECO:0000313" key="2">
    <source>
        <dbReference type="Proteomes" id="UP000239388"/>
    </source>
</evidence>